<dbReference type="STRING" id="1072389.K1WRC9"/>
<dbReference type="HOGENOM" id="CLU_1360660_0_0_1"/>
<accession>K1WRC9</accession>
<evidence type="ECO:0000313" key="3">
    <source>
        <dbReference type="Proteomes" id="UP000006753"/>
    </source>
</evidence>
<evidence type="ECO:0000256" key="1">
    <source>
        <dbReference type="SAM" id="MobiDB-lite"/>
    </source>
</evidence>
<dbReference type="InParanoid" id="K1WRC9"/>
<dbReference type="Proteomes" id="UP000006753">
    <property type="component" value="Unassembled WGS sequence"/>
</dbReference>
<name>K1WRC9_MARBU</name>
<dbReference type="EMBL" id="JH921430">
    <property type="protein sequence ID" value="EKD20185.1"/>
    <property type="molecule type" value="Genomic_DNA"/>
</dbReference>
<feature type="compositionally biased region" description="Basic and acidic residues" evidence="1">
    <location>
        <begin position="117"/>
        <end position="127"/>
    </location>
</feature>
<dbReference type="GeneID" id="18758072"/>
<keyword evidence="3" id="KW-1185">Reference proteome</keyword>
<feature type="region of interest" description="Disordered" evidence="1">
    <location>
        <begin position="117"/>
        <end position="138"/>
    </location>
</feature>
<dbReference type="AlphaFoldDB" id="K1WRC9"/>
<feature type="compositionally biased region" description="Polar residues" evidence="1">
    <location>
        <begin position="173"/>
        <end position="189"/>
    </location>
</feature>
<organism evidence="2 3">
    <name type="scientific">Marssonina brunnea f. sp. multigermtubi (strain MB_m1)</name>
    <name type="common">Marssonina leaf spot fungus</name>
    <dbReference type="NCBI Taxonomy" id="1072389"/>
    <lineage>
        <taxon>Eukaryota</taxon>
        <taxon>Fungi</taxon>
        <taxon>Dikarya</taxon>
        <taxon>Ascomycota</taxon>
        <taxon>Pezizomycotina</taxon>
        <taxon>Leotiomycetes</taxon>
        <taxon>Helotiales</taxon>
        <taxon>Drepanopezizaceae</taxon>
        <taxon>Drepanopeziza</taxon>
    </lineage>
</organism>
<gene>
    <name evidence="2" type="ORF">MBM_02137</name>
</gene>
<evidence type="ECO:0000313" key="2">
    <source>
        <dbReference type="EMBL" id="EKD20185.1"/>
    </source>
</evidence>
<reference evidence="2 3" key="1">
    <citation type="journal article" date="2012" name="BMC Genomics">
        <title>Sequencing the genome of Marssonina brunnea reveals fungus-poplar co-evolution.</title>
        <authorList>
            <person name="Zhu S."/>
            <person name="Cao Y.-Z."/>
            <person name="Jiang C."/>
            <person name="Tan B.-Y."/>
            <person name="Wang Z."/>
            <person name="Feng S."/>
            <person name="Zhang L."/>
            <person name="Su X.-H."/>
            <person name="Brejova B."/>
            <person name="Vinar T."/>
            <person name="Xu M."/>
            <person name="Wang M.-X."/>
            <person name="Zhang S.-G."/>
            <person name="Huang M.-R."/>
            <person name="Wu R."/>
            <person name="Zhou Y."/>
        </authorList>
    </citation>
    <scope>NUCLEOTIDE SEQUENCE [LARGE SCALE GENOMIC DNA]</scope>
    <source>
        <strain evidence="2 3">MB_m1</strain>
    </source>
</reference>
<dbReference type="OrthoDB" id="5427204at2759"/>
<feature type="region of interest" description="Disordered" evidence="1">
    <location>
        <begin position="161"/>
        <end position="201"/>
    </location>
</feature>
<proteinExistence type="predicted"/>
<dbReference type="KEGG" id="mbe:MBM_02137"/>
<sequence>MKGRKLQYPGEFERTARLKELLSDAQRFIITTNRAQDYPEHCDLTSKTACPPTEQTGLKQTMDWLLDRIEHTNDLAGKLMQHVLPGSQDVEKHFTRDGTILQDDLVYIMKIRLGADSRDTQRPRNPEEPGTNAKLHTRRRFLRYLGNGPNEPSVDVQRELKMEEPMSIHRPTSHPNAVQQSPPIPQASNKDLEEEITRLRS</sequence>
<protein>
    <submittedName>
        <fullName evidence="2">Uncharacterized protein</fullName>
    </submittedName>
</protein>